<name>A0ABD1V2Z2_9LAMI</name>
<keyword evidence="4" id="KW-1185">Reference proteome</keyword>
<evidence type="ECO:0000313" key="3">
    <source>
        <dbReference type="EMBL" id="KAL2531577.1"/>
    </source>
</evidence>
<reference evidence="4" key="1">
    <citation type="submission" date="2024-07" db="EMBL/GenBank/DDBJ databases">
        <title>Two chromosome-level genome assemblies of Korean endemic species Abeliophyllum distichum and Forsythia ovata (Oleaceae).</title>
        <authorList>
            <person name="Jang H."/>
        </authorList>
    </citation>
    <scope>NUCLEOTIDE SEQUENCE [LARGE SCALE GENOMIC DNA]</scope>
</reference>
<dbReference type="PANTHER" id="PTHR35317">
    <property type="entry name" value="OS04G0629600 PROTEIN"/>
    <property type="match status" value="1"/>
</dbReference>
<organism evidence="3 4">
    <name type="scientific">Abeliophyllum distichum</name>
    <dbReference type="NCBI Taxonomy" id="126358"/>
    <lineage>
        <taxon>Eukaryota</taxon>
        <taxon>Viridiplantae</taxon>
        <taxon>Streptophyta</taxon>
        <taxon>Embryophyta</taxon>
        <taxon>Tracheophyta</taxon>
        <taxon>Spermatophyta</taxon>
        <taxon>Magnoliopsida</taxon>
        <taxon>eudicotyledons</taxon>
        <taxon>Gunneridae</taxon>
        <taxon>Pentapetalae</taxon>
        <taxon>asterids</taxon>
        <taxon>lamiids</taxon>
        <taxon>Lamiales</taxon>
        <taxon>Oleaceae</taxon>
        <taxon>Forsythieae</taxon>
        <taxon>Abeliophyllum</taxon>
    </lineage>
</organism>
<dbReference type="InterPro" id="IPR025314">
    <property type="entry name" value="DUF4219"/>
</dbReference>
<dbReference type="PANTHER" id="PTHR35317:SF28">
    <property type="entry name" value="ZINC FINGER, CCHC-TYPE, RIBONUCLEASE H-LIKE DOMAIN, GAG-PRE-INTEGRASE DOMAIN PROTEIN-RELATED"/>
    <property type="match status" value="1"/>
</dbReference>
<feature type="region of interest" description="Disordered" evidence="1">
    <location>
        <begin position="146"/>
        <end position="198"/>
    </location>
</feature>
<evidence type="ECO:0000313" key="4">
    <source>
        <dbReference type="Proteomes" id="UP001604336"/>
    </source>
</evidence>
<protein>
    <submittedName>
        <fullName evidence="3">Ribonuclease H protein</fullName>
    </submittedName>
</protein>
<dbReference type="Proteomes" id="UP001604336">
    <property type="component" value="Unassembled WGS sequence"/>
</dbReference>
<dbReference type="EMBL" id="JBFOLK010000002">
    <property type="protein sequence ID" value="KAL2531577.1"/>
    <property type="molecule type" value="Genomic_DNA"/>
</dbReference>
<evidence type="ECO:0000256" key="1">
    <source>
        <dbReference type="SAM" id="MobiDB-lite"/>
    </source>
</evidence>
<proteinExistence type="predicted"/>
<sequence length="232" mass="26647">MASGKVSFEVPSLDKSNYEKWSIKMKALLESQNLWEIVEKGYNELRDEATIPKGQRDIKKDSRKVLAVANQLKENGESLDNVRIIEKIPQSLDPKFEHIVVTIEETKDLEAMTIEELMGSFQAYEERQKKKQSTLGQVLQTNLTLKERNRGDFNNGRERERSREHGPKRGEYKTSNNEDSRQNSFFKRGHGGGDNSNKGLTNLKYNVLIVKSLDILLGNVELLIKLKKKQIL</sequence>
<dbReference type="Pfam" id="PF14223">
    <property type="entry name" value="Retrotran_gag_2"/>
    <property type="match status" value="1"/>
</dbReference>
<gene>
    <name evidence="3" type="ORF">Adt_04928</name>
</gene>
<dbReference type="AlphaFoldDB" id="A0ABD1V2Z2"/>
<evidence type="ECO:0000259" key="2">
    <source>
        <dbReference type="Pfam" id="PF13961"/>
    </source>
</evidence>
<feature type="domain" description="DUF4219" evidence="2">
    <location>
        <begin position="13"/>
        <end position="39"/>
    </location>
</feature>
<feature type="compositionally biased region" description="Basic and acidic residues" evidence="1">
    <location>
        <begin position="146"/>
        <end position="181"/>
    </location>
</feature>
<accession>A0ABD1V2Z2</accession>
<comment type="caution">
    <text evidence="3">The sequence shown here is derived from an EMBL/GenBank/DDBJ whole genome shotgun (WGS) entry which is preliminary data.</text>
</comment>
<dbReference type="Pfam" id="PF13961">
    <property type="entry name" value="DUF4219"/>
    <property type="match status" value="1"/>
</dbReference>